<gene>
    <name evidence="8" type="ORF">CCE28_04010</name>
</gene>
<dbReference type="Pfam" id="PF02518">
    <property type="entry name" value="HATPase_c"/>
    <property type="match status" value="1"/>
</dbReference>
<organism evidence="8 9">
    <name type="scientific">Anaeromicrobium sediminis</name>
    <dbReference type="NCBI Taxonomy" id="1478221"/>
    <lineage>
        <taxon>Bacteria</taxon>
        <taxon>Bacillati</taxon>
        <taxon>Bacillota</taxon>
        <taxon>Clostridia</taxon>
        <taxon>Peptostreptococcales</taxon>
        <taxon>Thermotaleaceae</taxon>
        <taxon>Anaeromicrobium</taxon>
    </lineage>
</organism>
<accession>A0A267MMS4</accession>
<evidence type="ECO:0000259" key="7">
    <source>
        <dbReference type="PROSITE" id="PS50109"/>
    </source>
</evidence>
<feature type="transmembrane region" description="Helical" evidence="6">
    <location>
        <begin position="5"/>
        <end position="24"/>
    </location>
</feature>
<feature type="transmembrane region" description="Helical" evidence="6">
    <location>
        <begin position="147"/>
        <end position="169"/>
    </location>
</feature>
<proteinExistence type="predicted"/>
<keyword evidence="3" id="KW-0597">Phosphoprotein</keyword>
<dbReference type="PRINTS" id="PR00344">
    <property type="entry name" value="BCTRLSENSOR"/>
</dbReference>
<evidence type="ECO:0000313" key="9">
    <source>
        <dbReference type="Proteomes" id="UP000216024"/>
    </source>
</evidence>
<dbReference type="GO" id="GO:0000155">
    <property type="term" value="F:phosphorelay sensor kinase activity"/>
    <property type="evidence" value="ECO:0007669"/>
    <property type="project" value="TreeGrafter"/>
</dbReference>
<dbReference type="SUPFAM" id="SSF55874">
    <property type="entry name" value="ATPase domain of HSP90 chaperone/DNA topoisomerase II/histidine kinase"/>
    <property type="match status" value="1"/>
</dbReference>
<dbReference type="InterPro" id="IPR036890">
    <property type="entry name" value="HATPase_C_sf"/>
</dbReference>
<keyword evidence="5" id="KW-0902">Two-component regulatory system</keyword>
<keyword evidence="6" id="KW-0812">Transmembrane</keyword>
<dbReference type="AlphaFoldDB" id="A0A267MMS4"/>
<keyword evidence="6" id="KW-1133">Transmembrane helix</keyword>
<keyword evidence="9" id="KW-1185">Reference proteome</keyword>
<dbReference type="InterPro" id="IPR003594">
    <property type="entry name" value="HATPase_dom"/>
</dbReference>
<dbReference type="PANTHER" id="PTHR43547:SF10">
    <property type="entry name" value="SENSOR HISTIDINE KINASE DCUS"/>
    <property type="match status" value="1"/>
</dbReference>
<dbReference type="Gene3D" id="3.30.565.10">
    <property type="entry name" value="Histidine kinase-like ATPase, C-terminal domain"/>
    <property type="match status" value="1"/>
</dbReference>
<reference evidence="8 9" key="1">
    <citation type="submission" date="2017-06" db="EMBL/GenBank/DDBJ databases">
        <title>Draft genome sequence of anaerobic fermentative bacterium Anaeromicrobium sediminis DY2726D isolated from West Pacific Ocean sediments.</title>
        <authorList>
            <person name="Zeng X."/>
        </authorList>
    </citation>
    <scope>NUCLEOTIDE SEQUENCE [LARGE SCALE GENOMIC DNA]</scope>
    <source>
        <strain evidence="8 9">DY2726D</strain>
    </source>
</reference>
<keyword evidence="4" id="KW-0808">Transferase</keyword>
<keyword evidence="6" id="KW-0472">Membrane</keyword>
<dbReference type="OrthoDB" id="1791938at2"/>
<dbReference type="PROSITE" id="PS50109">
    <property type="entry name" value="HIS_KIN"/>
    <property type="match status" value="1"/>
</dbReference>
<dbReference type="RefSeq" id="WP_095131207.1">
    <property type="nucleotide sequence ID" value="NZ_NIBG01000002.1"/>
</dbReference>
<dbReference type="PANTHER" id="PTHR43547">
    <property type="entry name" value="TWO-COMPONENT HISTIDINE KINASE"/>
    <property type="match status" value="1"/>
</dbReference>
<feature type="transmembrane region" description="Helical" evidence="6">
    <location>
        <begin position="30"/>
        <end position="48"/>
    </location>
</feature>
<sequence>MNRKVVETIGAICVLVVFTGQIYITPFFEWTLRFSFSVTTLSLLFIYFKEISIITTSIMVSMSVLIFRVSVQLITNPNIPLYESIVGYYRGALFYIFFGVLFYVFKIREKIDKIGLNFIFLFICEVLANFIEIFLSKGNINYSFDEMLKIIILVGTIRTCITLALYYGICNYLKRRKIKEEENKYRQLVSFIANLKSELFLLKKSSRDIENAMDKCFHMYKRLEIEDLKEDALSISKDIHEIKKDYIRVILGMEKNLDGESIISVMSFEEIKNIIKGNTQKIIELSHKKIRLEINVEDDFHTNEFYPIISILNNLIVNSIESINESGYICIEEKIHGDYIVFTIEDNGEGIHKDEIKLIFNPGYSTKFNKDTGAISTGIGLTHVHNIVGDYFKGRIKVESKEGVGTVFKIEIPKMYMIN</sequence>
<comment type="catalytic activity">
    <reaction evidence="1">
        <text>ATP + protein L-histidine = ADP + protein N-phospho-L-histidine.</text>
        <dbReference type="EC" id="2.7.13.3"/>
    </reaction>
</comment>
<feature type="transmembrane region" description="Helical" evidence="6">
    <location>
        <begin position="114"/>
        <end position="135"/>
    </location>
</feature>
<evidence type="ECO:0000256" key="3">
    <source>
        <dbReference type="ARBA" id="ARBA00022553"/>
    </source>
</evidence>
<dbReference type="InterPro" id="IPR005467">
    <property type="entry name" value="His_kinase_dom"/>
</dbReference>
<evidence type="ECO:0000256" key="6">
    <source>
        <dbReference type="SAM" id="Phobius"/>
    </source>
</evidence>
<protein>
    <recommendedName>
        <fullName evidence="2">histidine kinase</fullName>
        <ecNumber evidence="2">2.7.13.3</ecNumber>
    </recommendedName>
</protein>
<dbReference type="Proteomes" id="UP000216024">
    <property type="component" value="Unassembled WGS sequence"/>
</dbReference>
<name>A0A267MMS4_9FIRM</name>
<dbReference type="InterPro" id="IPR004358">
    <property type="entry name" value="Sig_transdc_His_kin-like_C"/>
</dbReference>
<comment type="caution">
    <text evidence="8">The sequence shown here is derived from an EMBL/GenBank/DDBJ whole genome shotgun (WGS) entry which is preliminary data.</text>
</comment>
<feature type="domain" description="Histidine kinase" evidence="7">
    <location>
        <begin position="308"/>
        <end position="416"/>
    </location>
</feature>
<evidence type="ECO:0000256" key="4">
    <source>
        <dbReference type="ARBA" id="ARBA00022777"/>
    </source>
</evidence>
<dbReference type="EMBL" id="NIBG01000002">
    <property type="protein sequence ID" value="PAB60712.1"/>
    <property type="molecule type" value="Genomic_DNA"/>
</dbReference>
<dbReference type="EC" id="2.7.13.3" evidence="2"/>
<evidence type="ECO:0000256" key="5">
    <source>
        <dbReference type="ARBA" id="ARBA00023012"/>
    </source>
</evidence>
<evidence type="ECO:0000256" key="2">
    <source>
        <dbReference type="ARBA" id="ARBA00012438"/>
    </source>
</evidence>
<evidence type="ECO:0000256" key="1">
    <source>
        <dbReference type="ARBA" id="ARBA00000085"/>
    </source>
</evidence>
<feature type="transmembrane region" description="Helical" evidence="6">
    <location>
        <begin position="87"/>
        <end position="105"/>
    </location>
</feature>
<evidence type="ECO:0000313" key="8">
    <source>
        <dbReference type="EMBL" id="PAB60712.1"/>
    </source>
</evidence>
<keyword evidence="4" id="KW-0418">Kinase</keyword>
<dbReference type="SMART" id="SM00387">
    <property type="entry name" value="HATPase_c"/>
    <property type="match status" value="1"/>
</dbReference>
<feature type="transmembrane region" description="Helical" evidence="6">
    <location>
        <begin position="53"/>
        <end position="75"/>
    </location>
</feature>
<dbReference type="CDD" id="cd00075">
    <property type="entry name" value="HATPase"/>
    <property type="match status" value="1"/>
</dbReference>